<keyword evidence="6" id="KW-0325">Glycoprotein</keyword>
<name>A0A370TBB1_9HELO</name>
<dbReference type="GeneID" id="43602388"/>
<keyword evidence="10" id="KW-0624">Polysaccharide degradation</keyword>
<dbReference type="PANTHER" id="PTHR31297:SF39">
    <property type="entry name" value="GLUCAN ENDO-1,6-BETA-GLUCOSIDASE B"/>
    <property type="match status" value="1"/>
</dbReference>
<dbReference type="GO" id="GO:0009251">
    <property type="term" value="P:glucan catabolic process"/>
    <property type="evidence" value="ECO:0007669"/>
    <property type="project" value="TreeGrafter"/>
</dbReference>
<dbReference type="GO" id="GO:0004338">
    <property type="term" value="F:glucan exo-1,3-beta-glucosidase activity"/>
    <property type="evidence" value="ECO:0007669"/>
    <property type="project" value="TreeGrafter"/>
</dbReference>
<dbReference type="Pfam" id="PF00150">
    <property type="entry name" value="Cellulase"/>
    <property type="match status" value="1"/>
</dbReference>
<comment type="catalytic activity">
    <reaction evidence="11">
        <text>Random hydrolysis of (1-&gt;6)-linkages in (1-&gt;6)-beta-D-glucans.</text>
        <dbReference type="EC" id="3.2.1.75"/>
    </reaction>
</comment>
<dbReference type="GO" id="GO:0046557">
    <property type="term" value="F:glucan endo-1,6-beta-glucosidase activity"/>
    <property type="evidence" value="ECO:0007669"/>
    <property type="project" value="UniProtKB-EC"/>
</dbReference>
<dbReference type="InterPro" id="IPR017853">
    <property type="entry name" value="GH"/>
</dbReference>
<feature type="domain" description="Glycoside hydrolase family 5" evidence="19">
    <location>
        <begin position="110"/>
        <end position="406"/>
    </location>
</feature>
<dbReference type="STRING" id="2656787.A0A370TBB1"/>
<comment type="similarity">
    <text evidence="2 17">Belongs to the glycosyl hydrolase 5 (cellulase A) family.</text>
</comment>
<evidence type="ECO:0000256" key="12">
    <source>
        <dbReference type="ARBA" id="ARBA00037628"/>
    </source>
</evidence>
<dbReference type="EC" id="3.2.1.75" evidence="13"/>
<keyword evidence="7" id="KW-0119">Carbohydrate metabolism</keyword>
<keyword evidence="8 17" id="KW-0326">Glycosidase</keyword>
<evidence type="ECO:0000256" key="13">
    <source>
        <dbReference type="ARBA" id="ARBA00038935"/>
    </source>
</evidence>
<dbReference type="EMBL" id="NPIC01000012">
    <property type="protein sequence ID" value="RDL31330.1"/>
    <property type="molecule type" value="Genomic_DNA"/>
</dbReference>
<sequence length="439" mass="49451">MYLVSYIFMSAILAAHAAAWLPGEHREIYSLEGINLFNKTKLFSNITSNSTKKWLPSSSNIRGVNLGCLFVFEPWLASDEWGSMGCGPYVSEFDCVSALGQSQANVIFQNHWDSWITQDDITQIQSFGLNTIRIPIGYWIMESLVYDSEYFPQGGFQYLQRLCGWASDVGLYIIIDLHGAPGAQVPTNPNTGQYAPSAGFYIDWQFDRATKFLSWLTNIIHTQYYFRNVGMIGVVNEPIQNPDAVPGLLSSFYPNAYTAIRNVESALGVASYNSLHVQPMNQLWGSGSPNQNMPSTYFMAYDDHRYVKWDPSVPVSHSAYITDACNNNRNRSVKVNILPFYNLTDSSDNNTPTIVGEFSLSVPDNVQWSPDWHPSNNQGFYSQWFAAQVSRYEADTDGWIFWTWKSQLGDYRWSYQDAIAAGVIPSDIGNINTGACNSF</sequence>
<evidence type="ECO:0000256" key="6">
    <source>
        <dbReference type="ARBA" id="ARBA00023180"/>
    </source>
</evidence>
<comment type="subcellular location">
    <subcellularLocation>
        <location evidence="1">Secreted</location>
    </subcellularLocation>
</comment>
<dbReference type="GO" id="GO:0071555">
    <property type="term" value="P:cell wall organization"/>
    <property type="evidence" value="ECO:0007669"/>
    <property type="project" value="UniProtKB-KW"/>
</dbReference>
<evidence type="ECO:0000256" key="9">
    <source>
        <dbReference type="ARBA" id="ARBA00023316"/>
    </source>
</evidence>
<dbReference type="GO" id="GO:0009986">
    <property type="term" value="C:cell surface"/>
    <property type="evidence" value="ECO:0007669"/>
    <property type="project" value="TreeGrafter"/>
</dbReference>
<evidence type="ECO:0000313" key="20">
    <source>
        <dbReference type="EMBL" id="RDL31330.1"/>
    </source>
</evidence>
<dbReference type="PANTHER" id="PTHR31297">
    <property type="entry name" value="GLUCAN ENDO-1,6-BETA-GLUCOSIDASE B"/>
    <property type="match status" value="1"/>
</dbReference>
<keyword evidence="21" id="KW-1185">Reference proteome</keyword>
<evidence type="ECO:0000259" key="19">
    <source>
        <dbReference type="Pfam" id="PF00150"/>
    </source>
</evidence>
<evidence type="ECO:0000256" key="17">
    <source>
        <dbReference type="RuleBase" id="RU361153"/>
    </source>
</evidence>
<keyword evidence="5 17" id="KW-0378">Hydrolase</keyword>
<evidence type="ECO:0000256" key="2">
    <source>
        <dbReference type="ARBA" id="ARBA00005641"/>
    </source>
</evidence>
<feature type="signal peptide" evidence="18">
    <location>
        <begin position="1"/>
        <end position="19"/>
    </location>
</feature>
<evidence type="ECO:0000256" key="1">
    <source>
        <dbReference type="ARBA" id="ARBA00004613"/>
    </source>
</evidence>
<evidence type="ECO:0000256" key="3">
    <source>
        <dbReference type="ARBA" id="ARBA00022525"/>
    </source>
</evidence>
<comment type="function">
    <text evidence="12">Beta-glucanases participate in the metabolism of beta-glucan, the main structural component of the cell wall. Acts on lutean, pustulan and 1,6-oligo-beta-D-glucosides.</text>
</comment>
<evidence type="ECO:0000256" key="14">
    <source>
        <dbReference type="ARBA" id="ARBA00041472"/>
    </source>
</evidence>
<dbReference type="Gene3D" id="3.20.20.80">
    <property type="entry name" value="Glycosidases"/>
    <property type="match status" value="1"/>
</dbReference>
<evidence type="ECO:0000256" key="8">
    <source>
        <dbReference type="ARBA" id="ARBA00023295"/>
    </source>
</evidence>
<keyword evidence="3" id="KW-0964">Secreted</keyword>
<feature type="chain" id="PRO_5016723016" description="glucan endo-1,6-beta-glucosidase" evidence="18">
    <location>
        <begin position="20"/>
        <end position="439"/>
    </location>
</feature>
<dbReference type="FunFam" id="3.20.20.80:FF:000269">
    <property type="entry name" value="Probable glucan endo-1,6-beta-glucosidase B"/>
    <property type="match status" value="1"/>
</dbReference>
<evidence type="ECO:0000256" key="15">
    <source>
        <dbReference type="ARBA" id="ARBA00042025"/>
    </source>
</evidence>
<accession>A0A370TBB1</accession>
<proteinExistence type="inferred from homology"/>
<dbReference type="OrthoDB" id="1887033at2759"/>
<evidence type="ECO:0000256" key="11">
    <source>
        <dbReference type="ARBA" id="ARBA00036633"/>
    </source>
</evidence>
<evidence type="ECO:0000256" key="7">
    <source>
        <dbReference type="ARBA" id="ARBA00023277"/>
    </source>
</evidence>
<dbReference type="AlphaFoldDB" id="A0A370TBB1"/>
<evidence type="ECO:0000256" key="18">
    <source>
        <dbReference type="SAM" id="SignalP"/>
    </source>
</evidence>
<dbReference type="InterPro" id="IPR001547">
    <property type="entry name" value="Glyco_hydro_5"/>
</dbReference>
<organism evidence="20 21">
    <name type="scientific">Venustampulla echinocandica</name>
    <dbReference type="NCBI Taxonomy" id="2656787"/>
    <lineage>
        <taxon>Eukaryota</taxon>
        <taxon>Fungi</taxon>
        <taxon>Dikarya</taxon>
        <taxon>Ascomycota</taxon>
        <taxon>Pezizomycotina</taxon>
        <taxon>Leotiomycetes</taxon>
        <taxon>Helotiales</taxon>
        <taxon>Pleuroascaceae</taxon>
        <taxon>Venustampulla</taxon>
    </lineage>
</organism>
<protein>
    <recommendedName>
        <fullName evidence="13">glucan endo-1,6-beta-glucosidase</fullName>
        <ecNumber evidence="13">3.2.1.75</ecNumber>
    </recommendedName>
    <alternativeName>
        <fullName evidence="15">Beta-1,6-glucanase B</fullName>
    </alternativeName>
    <alternativeName>
        <fullName evidence="14">Endo-1,6-beta-D-glucanase B</fullName>
    </alternativeName>
    <alternativeName>
        <fullName evidence="16">Endo-1,6-beta-glucanase B</fullName>
    </alternativeName>
</protein>
<comment type="caution">
    <text evidence="20">The sequence shown here is derived from an EMBL/GenBank/DDBJ whole genome shotgun (WGS) entry which is preliminary data.</text>
</comment>
<dbReference type="RefSeq" id="XP_031865461.1">
    <property type="nucleotide sequence ID" value="XM_032018162.1"/>
</dbReference>
<evidence type="ECO:0000256" key="10">
    <source>
        <dbReference type="ARBA" id="ARBA00023326"/>
    </source>
</evidence>
<dbReference type="InterPro" id="IPR050386">
    <property type="entry name" value="Glycosyl_hydrolase_5"/>
</dbReference>
<dbReference type="SUPFAM" id="SSF51445">
    <property type="entry name" value="(Trans)glycosidases"/>
    <property type="match status" value="1"/>
</dbReference>
<evidence type="ECO:0000313" key="21">
    <source>
        <dbReference type="Proteomes" id="UP000254866"/>
    </source>
</evidence>
<keyword evidence="4 18" id="KW-0732">Signal</keyword>
<evidence type="ECO:0000256" key="16">
    <source>
        <dbReference type="ARBA" id="ARBA00043257"/>
    </source>
</evidence>
<evidence type="ECO:0000256" key="5">
    <source>
        <dbReference type="ARBA" id="ARBA00022801"/>
    </source>
</evidence>
<gene>
    <name evidence="20" type="ORF">BP5553_09539</name>
</gene>
<keyword evidence="9" id="KW-0961">Cell wall biogenesis/degradation</keyword>
<dbReference type="GO" id="GO:0005576">
    <property type="term" value="C:extracellular region"/>
    <property type="evidence" value="ECO:0007669"/>
    <property type="project" value="UniProtKB-SubCell"/>
</dbReference>
<dbReference type="Proteomes" id="UP000254866">
    <property type="component" value="Unassembled WGS sequence"/>
</dbReference>
<evidence type="ECO:0000256" key="4">
    <source>
        <dbReference type="ARBA" id="ARBA00022729"/>
    </source>
</evidence>
<reference evidence="20 21" key="1">
    <citation type="journal article" date="2018" name="IMA Fungus">
        <title>IMA Genome-F 9: Draft genome sequence of Annulohypoxylon stygium, Aspergillus mulundensis, Berkeleyomyces basicola (syn. Thielaviopsis basicola), Ceratocystis smalleyi, two Cercospora beticola strains, Coleophoma cylindrospora, Fusarium fracticaudum, Phialophora cf. hyalina, and Morchella septimelata.</title>
        <authorList>
            <person name="Wingfield B.D."/>
            <person name="Bills G.F."/>
            <person name="Dong Y."/>
            <person name="Huang W."/>
            <person name="Nel W.J."/>
            <person name="Swalarsk-Parry B.S."/>
            <person name="Vaghefi N."/>
            <person name="Wilken P.M."/>
            <person name="An Z."/>
            <person name="de Beer Z.W."/>
            <person name="De Vos L."/>
            <person name="Chen L."/>
            <person name="Duong T.A."/>
            <person name="Gao Y."/>
            <person name="Hammerbacher A."/>
            <person name="Kikkert J.R."/>
            <person name="Li Y."/>
            <person name="Li H."/>
            <person name="Li K."/>
            <person name="Li Q."/>
            <person name="Liu X."/>
            <person name="Ma X."/>
            <person name="Naidoo K."/>
            <person name="Pethybridge S.J."/>
            <person name="Sun J."/>
            <person name="Steenkamp E.T."/>
            <person name="van der Nest M.A."/>
            <person name="van Wyk S."/>
            <person name="Wingfield M.J."/>
            <person name="Xiong C."/>
            <person name="Yue Q."/>
            <person name="Zhang X."/>
        </authorList>
    </citation>
    <scope>NUCLEOTIDE SEQUENCE [LARGE SCALE GENOMIC DNA]</scope>
    <source>
        <strain evidence="20 21">BP 5553</strain>
    </source>
</reference>